<comment type="caution">
    <text evidence="1">The sequence shown here is derived from an EMBL/GenBank/DDBJ whole genome shotgun (WGS) entry which is preliminary data.</text>
</comment>
<proteinExistence type="predicted"/>
<dbReference type="AlphaFoldDB" id="A0A409WH87"/>
<accession>A0A409WH87</accession>
<organism evidence="1 2">
    <name type="scientific">Gymnopilus dilepis</name>
    <dbReference type="NCBI Taxonomy" id="231916"/>
    <lineage>
        <taxon>Eukaryota</taxon>
        <taxon>Fungi</taxon>
        <taxon>Dikarya</taxon>
        <taxon>Basidiomycota</taxon>
        <taxon>Agaricomycotina</taxon>
        <taxon>Agaricomycetes</taxon>
        <taxon>Agaricomycetidae</taxon>
        <taxon>Agaricales</taxon>
        <taxon>Agaricineae</taxon>
        <taxon>Hymenogastraceae</taxon>
        <taxon>Gymnopilus</taxon>
    </lineage>
</organism>
<evidence type="ECO:0000313" key="1">
    <source>
        <dbReference type="EMBL" id="PPQ77867.1"/>
    </source>
</evidence>
<dbReference type="EMBL" id="NHYE01005073">
    <property type="protein sequence ID" value="PPQ77867.1"/>
    <property type="molecule type" value="Genomic_DNA"/>
</dbReference>
<protein>
    <submittedName>
        <fullName evidence="1">Uncharacterized protein</fullName>
    </submittedName>
</protein>
<gene>
    <name evidence="1" type="ORF">CVT26_005447</name>
</gene>
<dbReference type="InParanoid" id="A0A409WH87"/>
<evidence type="ECO:0000313" key="2">
    <source>
        <dbReference type="Proteomes" id="UP000284706"/>
    </source>
</evidence>
<keyword evidence="2" id="KW-1185">Reference proteome</keyword>
<sequence>MRPILAGAPPKAAVKAKRIIPFTKKTLGKGFSTGSRTVQRGPQIQRLEAPAHMDSGVRREGWQRPVHVHVIRAPDGTYCMERDRCEHRIAQREIVVYTFIIISHLHDVRAPPNSKFKQTFKMSQATAKQKHSTESG</sequence>
<dbReference type="Proteomes" id="UP000284706">
    <property type="component" value="Unassembled WGS sequence"/>
</dbReference>
<name>A0A409WH87_9AGAR</name>
<reference evidence="1 2" key="1">
    <citation type="journal article" date="2018" name="Evol. Lett.">
        <title>Horizontal gene cluster transfer increased hallucinogenic mushroom diversity.</title>
        <authorList>
            <person name="Reynolds H.T."/>
            <person name="Vijayakumar V."/>
            <person name="Gluck-Thaler E."/>
            <person name="Korotkin H.B."/>
            <person name="Matheny P.B."/>
            <person name="Slot J.C."/>
        </authorList>
    </citation>
    <scope>NUCLEOTIDE SEQUENCE [LARGE SCALE GENOMIC DNA]</scope>
    <source>
        <strain evidence="1 2">SRW20</strain>
    </source>
</reference>